<dbReference type="Gene3D" id="3.90.1200.10">
    <property type="match status" value="1"/>
</dbReference>
<feature type="region of interest" description="Disordered" evidence="1">
    <location>
        <begin position="13"/>
        <end position="32"/>
    </location>
</feature>
<dbReference type="InterPro" id="IPR002575">
    <property type="entry name" value="Aminoglycoside_PTrfase"/>
</dbReference>
<evidence type="ECO:0000313" key="3">
    <source>
        <dbReference type="EMBL" id="GGM08148.1"/>
    </source>
</evidence>
<sequence>MTDRDEACARFLAAQGHAETPRHPVSGDASNRRYERLGTGAGSVILMDAPPDKGEDVRPFIRIAAHLRTAGLAAPEIRAADEEQGFLLLEDLGDDLFARVLAPLSGAALEEAEMRLYSGAIDVLAALHKVPLPEGVAPYDAAVMTDMAALAFDWYLAGTDGTDPDARAAFHAAMRAELDTLDAPSVLILRDYHAENLLWMPGRTGLARIGLLDFQDAMAGHPAYDLVSLLQDARRDVSPGLETQMIARYCAATGTEAEAFTRAYHLLGLQRNLRITGVFARLCLRDGKRHYPDLIPRVWGHVLKDLARPELAHLAPLVTGVLPEPTAERLQSLKDQCRSKPTA</sequence>
<organism evidence="3 4">
    <name type="scientific">Pseudooceanicola nanhaiensis</name>
    <dbReference type="NCBI Taxonomy" id="375761"/>
    <lineage>
        <taxon>Bacteria</taxon>
        <taxon>Pseudomonadati</taxon>
        <taxon>Pseudomonadota</taxon>
        <taxon>Alphaproteobacteria</taxon>
        <taxon>Rhodobacterales</taxon>
        <taxon>Paracoccaceae</taxon>
        <taxon>Pseudooceanicola</taxon>
    </lineage>
</organism>
<feature type="domain" description="Aminoglycoside phosphotransferase" evidence="2">
    <location>
        <begin position="24"/>
        <end position="254"/>
    </location>
</feature>
<keyword evidence="4" id="KW-1185">Reference proteome</keyword>
<dbReference type="EMBL" id="BMLF01000002">
    <property type="protein sequence ID" value="GGM08148.1"/>
    <property type="molecule type" value="Genomic_DNA"/>
</dbReference>
<dbReference type="SUPFAM" id="SSF56112">
    <property type="entry name" value="Protein kinase-like (PK-like)"/>
    <property type="match status" value="1"/>
</dbReference>
<evidence type="ECO:0000259" key="2">
    <source>
        <dbReference type="Pfam" id="PF01636"/>
    </source>
</evidence>
<dbReference type="AlphaFoldDB" id="A0A917T2Y6"/>
<reference evidence="3" key="2">
    <citation type="submission" date="2020-09" db="EMBL/GenBank/DDBJ databases">
        <authorList>
            <person name="Sun Q."/>
            <person name="Zhou Y."/>
        </authorList>
    </citation>
    <scope>NUCLEOTIDE SEQUENCE</scope>
    <source>
        <strain evidence="3">CGMCC 1.6293</strain>
    </source>
</reference>
<evidence type="ECO:0000313" key="4">
    <source>
        <dbReference type="Proteomes" id="UP000649829"/>
    </source>
</evidence>
<dbReference type="Gene3D" id="3.30.200.20">
    <property type="entry name" value="Phosphorylase Kinase, domain 1"/>
    <property type="match status" value="1"/>
</dbReference>
<comment type="caution">
    <text evidence="3">The sequence shown here is derived from an EMBL/GenBank/DDBJ whole genome shotgun (WGS) entry which is preliminary data.</text>
</comment>
<evidence type="ECO:0000256" key="1">
    <source>
        <dbReference type="SAM" id="MobiDB-lite"/>
    </source>
</evidence>
<name>A0A917T2Y6_9RHOB</name>
<dbReference type="RefSeq" id="WP_028286959.1">
    <property type="nucleotide sequence ID" value="NZ_BMLF01000002.1"/>
</dbReference>
<dbReference type="Proteomes" id="UP000649829">
    <property type="component" value="Unassembled WGS sequence"/>
</dbReference>
<gene>
    <name evidence="3" type="ORF">GCM10011534_32640</name>
</gene>
<protein>
    <submittedName>
        <fullName evidence="3">Aminoglycoside phosphotransferase</fullName>
    </submittedName>
</protein>
<dbReference type="Pfam" id="PF01636">
    <property type="entry name" value="APH"/>
    <property type="match status" value="1"/>
</dbReference>
<accession>A0A917T2Y6</accession>
<reference evidence="3" key="1">
    <citation type="journal article" date="2014" name="Int. J. Syst. Evol. Microbiol.">
        <title>Complete genome sequence of Corynebacterium casei LMG S-19264T (=DSM 44701T), isolated from a smear-ripened cheese.</title>
        <authorList>
            <consortium name="US DOE Joint Genome Institute (JGI-PGF)"/>
            <person name="Walter F."/>
            <person name="Albersmeier A."/>
            <person name="Kalinowski J."/>
            <person name="Ruckert C."/>
        </authorList>
    </citation>
    <scope>NUCLEOTIDE SEQUENCE</scope>
    <source>
        <strain evidence="3">CGMCC 1.6293</strain>
    </source>
</reference>
<proteinExistence type="predicted"/>
<dbReference type="InterPro" id="IPR011009">
    <property type="entry name" value="Kinase-like_dom_sf"/>
</dbReference>